<dbReference type="OrthoDB" id="3409938at2759"/>
<dbReference type="Proteomes" id="UP000076738">
    <property type="component" value="Unassembled WGS sequence"/>
</dbReference>
<gene>
    <name evidence="1" type="ORF">CALVIDRAFT_560279</name>
</gene>
<name>A0A167RJV2_CALVF</name>
<evidence type="ECO:0000313" key="2">
    <source>
        <dbReference type="Proteomes" id="UP000076738"/>
    </source>
</evidence>
<protein>
    <submittedName>
        <fullName evidence="1">Uncharacterized protein</fullName>
    </submittedName>
</protein>
<dbReference type="EMBL" id="KV417268">
    <property type="protein sequence ID" value="KZP00990.1"/>
    <property type="molecule type" value="Genomic_DNA"/>
</dbReference>
<sequence>MSSPYPLISPSSLVSLSPPINPSVQGRVLTSGQGPSRVTLLYVLQNYLTFRPHSFRRTPDDFLAFNPASTYHPSHSVFWRGMAILASIWILHAATPPFNLSPFIFFVGMSTDRVGALKMCEDISFIRAFAPKAAALLLSWDRLATFHVLDPSPSQQAARALPQHVMQDFRPYLDEMDVDLAPDLAEDLSDFKISRSEHSRLRRRLLNIFLFGHSNMDSSNPQFGAFGSGSLFFDRLRIFYLRQAFSDFRNLIFIIWRDVTIDGSEYLLERVRWLPAVGVPSEEWSDIKAALSRYIMRDGLPTLTHSAASEVLREVYASQEIEDAHPHSSSEWSRPHIRRLLLNRLVFGVEQPPGQDSILIELKPNRTRFRGPPQDSLPTEHTTLVARVCFSRLVVQYGTALRSSAVAQDDGDEFDRVMMACVLTSTTNFNTF</sequence>
<proteinExistence type="predicted"/>
<dbReference type="AlphaFoldDB" id="A0A167RJV2"/>
<keyword evidence="2" id="KW-1185">Reference proteome</keyword>
<accession>A0A167RJV2</accession>
<evidence type="ECO:0000313" key="1">
    <source>
        <dbReference type="EMBL" id="KZP00990.1"/>
    </source>
</evidence>
<organism evidence="1 2">
    <name type="scientific">Calocera viscosa (strain TUFC12733)</name>
    <dbReference type="NCBI Taxonomy" id="1330018"/>
    <lineage>
        <taxon>Eukaryota</taxon>
        <taxon>Fungi</taxon>
        <taxon>Dikarya</taxon>
        <taxon>Basidiomycota</taxon>
        <taxon>Agaricomycotina</taxon>
        <taxon>Dacrymycetes</taxon>
        <taxon>Dacrymycetales</taxon>
        <taxon>Dacrymycetaceae</taxon>
        <taxon>Calocera</taxon>
    </lineage>
</organism>
<reference evidence="1 2" key="1">
    <citation type="journal article" date="2016" name="Mol. Biol. Evol.">
        <title>Comparative Genomics of Early-Diverging Mushroom-Forming Fungi Provides Insights into the Origins of Lignocellulose Decay Capabilities.</title>
        <authorList>
            <person name="Nagy L.G."/>
            <person name="Riley R."/>
            <person name="Tritt A."/>
            <person name="Adam C."/>
            <person name="Daum C."/>
            <person name="Floudas D."/>
            <person name="Sun H."/>
            <person name="Yadav J.S."/>
            <person name="Pangilinan J."/>
            <person name="Larsson K.H."/>
            <person name="Matsuura K."/>
            <person name="Barry K."/>
            <person name="Labutti K."/>
            <person name="Kuo R."/>
            <person name="Ohm R.A."/>
            <person name="Bhattacharya S.S."/>
            <person name="Shirouzu T."/>
            <person name="Yoshinaga Y."/>
            <person name="Martin F.M."/>
            <person name="Grigoriev I.V."/>
            <person name="Hibbett D.S."/>
        </authorList>
    </citation>
    <scope>NUCLEOTIDE SEQUENCE [LARGE SCALE GENOMIC DNA]</scope>
    <source>
        <strain evidence="1 2">TUFC12733</strain>
    </source>
</reference>